<feature type="domain" description="ABC transporter" evidence="3">
    <location>
        <begin position="28"/>
        <end position="261"/>
    </location>
</feature>
<evidence type="ECO:0000313" key="4">
    <source>
        <dbReference type="EMBL" id="MFC5818598.1"/>
    </source>
</evidence>
<keyword evidence="4" id="KW-0067">ATP-binding</keyword>
<dbReference type="Proteomes" id="UP001596096">
    <property type="component" value="Unassembled WGS sequence"/>
</dbReference>
<evidence type="ECO:0000313" key="5">
    <source>
        <dbReference type="Proteomes" id="UP001596096"/>
    </source>
</evidence>
<keyword evidence="1" id="KW-0813">Transport</keyword>
<dbReference type="Pfam" id="PF00005">
    <property type="entry name" value="ABC_tran"/>
    <property type="match status" value="1"/>
</dbReference>
<protein>
    <submittedName>
        <fullName evidence="4">ABC transporter ATP-binding protein</fullName>
    </submittedName>
</protein>
<proteinExistence type="predicted"/>
<dbReference type="EMBL" id="JBHSNW010000014">
    <property type="protein sequence ID" value="MFC5818598.1"/>
    <property type="molecule type" value="Genomic_DNA"/>
</dbReference>
<name>A0ABW1C153_9ACTN</name>
<reference evidence="5" key="1">
    <citation type="journal article" date="2019" name="Int. J. Syst. Evol. Microbiol.">
        <title>The Global Catalogue of Microorganisms (GCM) 10K type strain sequencing project: providing services to taxonomists for standard genome sequencing and annotation.</title>
        <authorList>
            <consortium name="The Broad Institute Genomics Platform"/>
            <consortium name="The Broad Institute Genome Sequencing Center for Infectious Disease"/>
            <person name="Wu L."/>
            <person name="Ma J."/>
        </authorList>
    </citation>
    <scope>NUCLEOTIDE SEQUENCE [LARGE SCALE GENOMIC DNA]</scope>
    <source>
        <strain evidence="5">CGMCC 4.7106</strain>
    </source>
</reference>
<keyword evidence="4" id="KW-0547">Nucleotide-binding</keyword>
<dbReference type="SMART" id="SM00382">
    <property type="entry name" value="AAA"/>
    <property type="match status" value="1"/>
</dbReference>
<keyword evidence="5" id="KW-1185">Reference proteome</keyword>
<evidence type="ECO:0000256" key="2">
    <source>
        <dbReference type="SAM" id="MobiDB-lite"/>
    </source>
</evidence>
<comment type="caution">
    <text evidence="4">The sequence shown here is derived from an EMBL/GenBank/DDBJ whole genome shotgun (WGS) entry which is preliminary data.</text>
</comment>
<accession>A0ABW1C153</accession>
<dbReference type="RefSeq" id="WP_219548118.1">
    <property type="nucleotide sequence ID" value="NZ_JAHKRN010000037.1"/>
</dbReference>
<organism evidence="4 5">
    <name type="scientific">Nonomuraea harbinensis</name>
    <dbReference type="NCBI Taxonomy" id="1286938"/>
    <lineage>
        <taxon>Bacteria</taxon>
        <taxon>Bacillati</taxon>
        <taxon>Actinomycetota</taxon>
        <taxon>Actinomycetes</taxon>
        <taxon>Streptosporangiales</taxon>
        <taxon>Streptosporangiaceae</taxon>
        <taxon>Nonomuraea</taxon>
    </lineage>
</organism>
<feature type="region of interest" description="Disordered" evidence="2">
    <location>
        <begin position="1"/>
        <end position="23"/>
    </location>
</feature>
<evidence type="ECO:0000256" key="1">
    <source>
        <dbReference type="ARBA" id="ARBA00022448"/>
    </source>
</evidence>
<dbReference type="PROSITE" id="PS50893">
    <property type="entry name" value="ABC_TRANSPORTER_2"/>
    <property type="match status" value="1"/>
</dbReference>
<dbReference type="GO" id="GO:0005524">
    <property type="term" value="F:ATP binding"/>
    <property type="evidence" value="ECO:0007669"/>
    <property type="project" value="UniProtKB-KW"/>
</dbReference>
<sequence length="292" mass="32327">MLRPFRRRPAGGQNPIDAPLPPGTSPLLEIDGLSVGYEVGGAFTTVLDGVSLTVEDGEFVCVVGASGCGKTTLLKTIDGLIAPSAGEVRVSGRTAHPRHGDMAVVFQQDSLYPWRTVLANVRFGLDVRGRRSAETDARSRECIELVGLRGFENHYPHQLSGGMRQRVNLARALAVDPTLLLMDEPFAALDAQTREVMQTELLDIWTKQRKTVVFITHQLDEAVLLADRVIVMAAHPGRIREEIRIDIPRPRDLHTKRGERFTAYVDHIWNLIEEEVRRSLIPGTAQETRTGA</sequence>
<gene>
    <name evidence="4" type="ORF">ACFPUY_26145</name>
</gene>
<dbReference type="PANTHER" id="PTHR42788">
    <property type="entry name" value="TAURINE IMPORT ATP-BINDING PROTEIN-RELATED"/>
    <property type="match status" value="1"/>
</dbReference>
<dbReference type="InterPro" id="IPR017871">
    <property type="entry name" value="ABC_transporter-like_CS"/>
</dbReference>
<dbReference type="CDD" id="cd03293">
    <property type="entry name" value="ABC_NrtD_SsuB_transporters"/>
    <property type="match status" value="1"/>
</dbReference>
<dbReference type="PROSITE" id="PS00211">
    <property type="entry name" value="ABC_TRANSPORTER_1"/>
    <property type="match status" value="1"/>
</dbReference>
<dbReference type="InterPro" id="IPR003593">
    <property type="entry name" value="AAA+_ATPase"/>
</dbReference>
<evidence type="ECO:0000259" key="3">
    <source>
        <dbReference type="PROSITE" id="PS50893"/>
    </source>
</evidence>
<dbReference type="InterPro" id="IPR003439">
    <property type="entry name" value="ABC_transporter-like_ATP-bd"/>
</dbReference>
<dbReference type="PANTHER" id="PTHR42788:SF13">
    <property type="entry name" value="ALIPHATIC SULFONATES IMPORT ATP-BINDING PROTEIN SSUB"/>
    <property type="match status" value="1"/>
</dbReference>
<dbReference type="InterPro" id="IPR050166">
    <property type="entry name" value="ABC_transporter_ATP-bind"/>
</dbReference>